<dbReference type="AlphaFoldDB" id="A0A225WBI5"/>
<dbReference type="Proteomes" id="UP000198211">
    <property type="component" value="Unassembled WGS sequence"/>
</dbReference>
<keyword evidence="2" id="KW-1185">Reference proteome</keyword>
<reference evidence="2" key="1">
    <citation type="submission" date="2017-03" db="EMBL/GenBank/DDBJ databases">
        <title>Phytopthora megakarya and P. palmivora, two closely related causual agents of cacao black pod achieved similar genome size and gene model numbers by different mechanisms.</title>
        <authorList>
            <person name="Ali S."/>
            <person name="Shao J."/>
            <person name="Larry D.J."/>
            <person name="Kronmiller B."/>
            <person name="Shen D."/>
            <person name="Strem M.D."/>
            <person name="Melnick R.L."/>
            <person name="Guiltinan M.J."/>
            <person name="Tyler B.M."/>
            <person name="Meinhardt L.W."/>
            <person name="Bailey B.A."/>
        </authorList>
    </citation>
    <scope>NUCLEOTIDE SEQUENCE [LARGE SCALE GENOMIC DNA]</scope>
    <source>
        <strain evidence="2">zdho120</strain>
    </source>
</reference>
<protein>
    <submittedName>
        <fullName evidence="1">Uncharacterized protein</fullName>
    </submittedName>
</protein>
<evidence type="ECO:0000313" key="2">
    <source>
        <dbReference type="Proteomes" id="UP000198211"/>
    </source>
</evidence>
<accession>A0A225WBI5</accession>
<gene>
    <name evidence="1" type="ORF">PHMEG_00012018</name>
</gene>
<name>A0A225WBI5_9STRA</name>
<sequence>MTYSDAIFGRPVAVRHDPPMKKLQLARADFLDGAPFLLGLLESLPNRYLAQYPRDRILRLKDSVKIMLHFNTRIRQLVEVEADDINAGKVLGQYLERLSSLVCLGPPVHDMQAIDLYSSIVQRDPLIRSGLGSIQSVWAV</sequence>
<dbReference type="EMBL" id="NBNE01001325">
    <property type="protein sequence ID" value="OWZ14499.1"/>
    <property type="molecule type" value="Genomic_DNA"/>
</dbReference>
<evidence type="ECO:0000313" key="1">
    <source>
        <dbReference type="EMBL" id="OWZ14499.1"/>
    </source>
</evidence>
<comment type="caution">
    <text evidence="1">The sequence shown here is derived from an EMBL/GenBank/DDBJ whole genome shotgun (WGS) entry which is preliminary data.</text>
</comment>
<proteinExistence type="predicted"/>
<organism evidence="1 2">
    <name type="scientific">Phytophthora megakarya</name>
    <dbReference type="NCBI Taxonomy" id="4795"/>
    <lineage>
        <taxon>Eukaryota</taxon>
        <taxon>Sar</taxon>
        <taxon>Stramenopiles</taxon>
        <taxon>Oomycota</taxon>
        <taxon>Peronosporomycetes</taxon>
        <taxon>Peronosporales</taxon>
        <taxon>Peronosporaceae</taxon>
        <taxon>Phytophthora</taxon>
    </lineage>
</organism>